<accession>A0A841MH67</accession>
<organism evidence="1 2">
    <name type="scientific">Algoriphagus iocasae</name>
    <dbReference type="NCBI Taxonomy" id="1836499"/>
    <lineage>
        <taxon>Bacteria</taxon>
        <taxon>Pseudomonadati</taxon>
        <taxon>Bacteroidota</taxon>
        <taxon>Cytophagia</taxon>
        <taxon>Cytophagales</taxon>
        <taxon>Cyclobacteriaceae</taxon>
        <taxon>Algoriphagus</taxon>
    </lineage>
</organism>
<evidence type="ECO:0000313" key="2">
    <source>
        <dbReference type="Proteomes" id="UP000588604"/>
    </source>
</evidence>
<protein>
    <submittedName>
        <fullName evidence="1">Uncharacterized protein</fullName>
    </submittedName>
</protein>
<dbReference type="EMBL" id="JACIJO010000001">
    <property type="protein sequence ID" value="MBB6324817.1"/>
    <property type="molecule type" value="Genomic_DNA"/>
</dbReference>
<sequence length="56" mass="6320">MKSVLSKGYDSEEISNNCDQIIKPILKILMAERELIKDSGFPVFYINGGQLEISMI</sequence>
<reference evidence="1 2" key="1">
    <citation type="submission" date="2020-08" db="EMBL/GenBank/DDBJ databases">
        <title>Genomic Encyclopedia of Type Strains, Phase IV (KMG-IV): sequencing the most valuable type-strain genomes for metagenomic binning, comparative biology and taxonomic classification.</title>
        <authorList>
            <person name="Goeker M."/>
        </authorList>
    </citation>
    <scope>NUCLEOTIDE SEQUENCE [LARGE SCALE GENOMIC DNA]</scope>
    <source>
        <strain evidence="1 2">DSM 102044</strain>
    </source>
</reference>
<comment type="caution">
    <text evidence="1">The sequence shown here is derived from an EMBL/GenBank/DDBJ whole genome shotgun (WGS) entry which is preliminary data.</text>
</comment>
<name>A0A841MH67_9BACT</name>
<proteinExistence type="predicted"/>
<dbReference type="RefSeq" id="WP_184492771.1">
    <property type="nucleotide sequence ID" value="NZ_JACIJO010000001.1"/>
</dbReference>
<gene>
    <name evidence="1" type="ORF">FHS59_000432</name>
</gene>
<dbReference type="AlphaFoldDB" id="A0A841MH67"/>
<dbReference type="Proteomes" id="UP000588604">
    <property type="component" value="Unassembled WGS sequence"/>
</dbReference>
<evidence type="ECO:0000313" key="1">
    <source>
        <dbReference type="EMBL" id="MBB6324817.1"/>
    </source>
</evidence>
<keyword evidence="2" id="KW-1185">Reference proteome</keyword>